<dbReference type="AlphaFoldDB" id="A0A3L6ZT92"/>
<protein>
    <submittedName>
        <fullName evidence="3">ABC transporter substrate-binding protein</fullName>
    </submittedName>
</protein>
<evidence type="ECO:0000259" key="2">
    <source>
        <dbReference type="Pfam" id="PF09084"/>
    </source>
</evidence>
<dbReference type="EMBL" id="RCUW01000001">
    <property type="protein sequence ID" value="RLP71097.1"/>
    <property type="molecule type" value="Genomic_DNA"/>
</dbReference>
<feature type="domain" description="SsuA/THI5-like" evidence="2">
    <location>
        <begin position="105"/>
        <end position="314"/>
    </location>
</feature>
<dbReference type="Proteomes" id="UP000275395">
    <property type="component" value="Unassembled WGS sequence"/>
</dbReference>
<evidence type="ECO:0000313" key="4">
    <source>
        <dbReference type="Proteomes" id="UP000275395"/>
    </source>
</evidence>
<reference evidence="3 4" key="1">
    <citation type="submission" date="2018-10" db="EMBL/GenBank/DDBJ databases">
        <authorList>
            <person name="Li J."/>
        </authorList>
    </citation>
    <scope>NUCLEOTIDE SEQUENCE [LARGE SCALE GENOMIC DNA]</scope>
    <source>
        <strain evidence="3 4">JCM 30549</strain>
    </source>
</reference>
<dbReference type="InterPro" id="IPR015168">
    <property type="entry name" value="SsuA/THI5"/>
</dbReference>
<dbReference type="PANTHER" id="PTHR31528">
    <property type="entry name" value="4-AMINO-5-HYDROXYMETHYL-2-METHYLPYRIMIDINE PHOSPHATE SYNTHASE THI11-RELATED"/>
    <property type="match status" value="1"/>
</dbReference>
<evidence type="ECO:0000256" key="1">
    <source>
        <dbReference type="SAM" id="MobiDB-lite"/>
    </source>
</evidence>
<gene>
    <name evidence="3" type="ORF">D9V30_01370</name>
</gene>
<feature type="compositionally biased region" description="Basic residues" evidence="1">
    <location>
        <begin position="46"/>
        <end position="55"/>
    </location>
</feature>
<comment type="caution">
    <text evidence="3">The sequence shown here is derived from an EMBL/GenBank/DDBJ whole genome shotgun (WGS) entry which is preliminary data.</text>
</comment>
<accession>A0A3L6ZT92</accession>
<evidence type="ECO:0000313" key="3">
    <source>
        <dbReference type="EMBL" id="RLP71097.1"/>
    </source>
</evidence>
<dbReference type="InterPro" id="IPR027939">
    <property type="entry name" value="NMT1/THI5"/>
</dbReference>
<feature type="region of interest" description="Disordered" evidence="1">
    <location>
        <begin position="1"/>
        <end position="55"/>
    </location>
</feature>
<sequence>MEGYRRPGPAPDTPTRTAAPPPRRPRAANAEDEVNTVTTTGGTPPTRRRSVSPRRRTAALSAFAAATALLLSACSTGSGAGTDTATEGAAGSLGTAAIQLSWLKNQQFAGAYVADDKGYFTDAGFESVELIAGGSSATSAEAAVTSGQALLGISAPLITAPAIESGAEVKIVGALYQKNPFAIVSSAEAPLTGADDLAGTTIAVSDSNTLVWNAFLAANDLSADDVTTVPLSDTSMLTTGQVDGYLGYSTTGAAALTASGFDADEFLLADAGLPLIGESIVASQDAIDNNRAGVEGLLEGLVRGWNDAIADPELAVDLTVDVYGKDQQYDRDSIALSVDRQAELISTDETEKNGLLTVSPELAQSTVDSLALAGIDISTDELFDFTLLDDVFEANPELR</sequence>
<dbReference type="Pfam" id="PF09084">
    <property type="entry name" value="NMT1"/>
    <property type="match status" value="1"/>
</dbReference>
<proteinExistence type="predicted"/>
<name>A0A3L6ZT92_9MICO</name>
<dbReference type="SUPFAM" id="SSF53850">
    <property type="entry name" value="Periplasmic binding protein-like II"/>
    <property type="match status" value="1"/>
</dbReference>
<dbReference type="Gene3D" id="3.40.190.10">
    <property type="entry name" value="Periplasmic binding protein-like II"/>
    <property type="match status" value="2"/>
</dbReference>
<dbReference type="PANTHER" id="PTHR31528:SF15">
    <property type="entry name" value="RIBOFLAVIN-BINDING PROTEIN RIBY"/>
    <property type="match status" value="1"/>
</dbReference>
<dbReference type="GO" id="GO:0009228">
    <property type="term" value="P:thiamine biosynthetic process"/>
    <property type="evidence" value="ECO:0007669"/>
    <property type="project" value="InterPro"/>
</dbReference>
<organism evidence="3 4">
    <name type="scientific">Mycetocola reblochoni</name>
    <dbReference type="NCBI Taxonomy" id="331618"/>
    <lineage>
        <taxon>Bacteria</taxon>
        <taxon>Bacillati</taxon>
        <taxon>Actinomycetota</taxon>
        <taxon>Actinomycetes</taxon>
        <taxon>Micrococcales</taxon>
        <taxon>Microbacteriaceae</taxon>
        <taxon>Mycetocola</taxon>
    </lineage>
</organism>